<dbReference type="GO" id="GO:0004459">
    <property type="term" value="F:L-lactate dehydrogenase (NAD+) activity"/>
    <property type="evidence" value="ECO:0007669"/>
    <property type="project" value="UniProtKB-UniRule"/>
</dbReference>
<dbReference type="EC" id="1.1.1.27" evidence="3 6"/>
<dbReference type="InterPro" id="IPR011304">
    <property type="entry name" value="L-lactate_DH"/>
</dbReference>
<keyword evidence="4 10" id="KW-0560">Oxidoreductase</keyword>
<dbReference type="InterPro" id="IPR018177">
    <property type="entry name" value="L-lactate_DH_AS"/>
</dbReference>
<dbReference type="GO" id="GO:0005737">
    <property type="term" value="C:cytoplasm"/>
    <property type="evidence" value="ECO:0007669"/>
    <property type="project" value="UniProtKB-UniRule"/>
</dbReference>
<dbReference type="PANTHER" id="PTHR43128:SF31">
    <property type="entry name" value="L-LACTATE DEHYDROGENASE"/>
    <property type="match status" value="1"/>
</dbReference>
<dbReference type="SUPFAM" id="SSF56327">
    <property type="entry name" value="LDH C-terminal domain-like"/>
    <property type="match status" value="1"/>
</dbReference>
<dbReference type="InterPro" id="IPR022383">
    <property type="entry name" value="Lactate/malate_DH_C"/>
</dbReference>
<feature type="active site" description="Proton acceptor" evidence="7">
    <location>
        <position position="180"/>
    </location>
</feature>
<evidence type="ECO:0000256" key="6">
    <source>
        <dbReference type="NCBIfam" id="TIGR01771"/>
    </source>
</evidence>
<evidence type="ECO:0000256" key="7">
    <source>
        <dbReference type="PIRSR" id="PIRSR000102-1"/>
    </source>
</evidence>
<name>A0A0U1QQ79_9BACL</name>
<feature type="binding site" evidence="9">
    <location>
        <position position="37"/>
    </location>
    <ligand>
        <name>NAD(+)</name>
        <dbReference type="ChEBI" id="CHEBI:57540"/>
    </ligand>
</feature>
<sequence length="326" mass="35612">MSETVRRVGVVGIGNVGKAAASAVLHENIADELYISDIDSERAKGEAWDFADSIELTPSRTRVLEVPLEGLAVCDVILVAVTERSQIPTQSRLELLKGTAAITYDIVPKLRKAGFKGTYVIATNPCDIITYLFYKLSGLPKNHVIGTGTALDSMRLRRQLSQVIGDVDPRSINAFMIGEHGDSQIAAWSQATVGGQPLDQFEEDNVDEFGPIDRDQVEDAARHFGWEIHTRKGNTQFGIGNALAFFAKSILNDARVVTAASVIQNGEYGQNDLAIGVPIILGRNGVERIIKFRLSEKEQEGFNGSAELIKGYIKQTLEEHEETTAN</sequence>
<comment type="caution">
    <text evidence="13">The sequence shown here is derived from an EMBL/GenBank/DDBJ whole genome shotgun (WGS) entry which is preliminary data.</text>
</comment>
<dbReference type="PANTHER" id="PTHR43128">
    <property type="entry name" value="L-2-HYDROXYCARBOXYLATE DEHYDROGENASE (NAD(P)(+))"/>
    <property type="match status" value="1"/>
</dbReference>
<evidence type="ECO:0000256" key="9">
    <source>
        <dbReference type="PIRSR" id="PIRSR000102-3"/>
    </source>
</evidence>
<evidence type="ECO:0000256" key="10">
    <source>
        <dbReference type="RuleBase" id="RU003369"/>
    </source>
</evidence>
<evidence type="ECO:0000256" key="3">
    <source>
        <dbReference type="ARBA" id="ARBA00012967"/>
    </source>
</evidence>
<comment type="similarity">
    <text evidence="2">Belongs to the LDH/MDH superfamily. LDH family.</text>
</comment>
<evidence type="ECO:0000259" key="12">
    <source>
        <dbReference type="Pfam" id="PF02866"/>
    </source>
</evidence>
<dbReference type="InterPro" id="IPR001557">
    <property type="entry name" value="L-lactate/malate_DH"/>
</dbReference>
<dbReference type="STRING" id="1069536.SINU_05365"/>
<evidence type="ECO:0000256" key="2">
    <source>
        <dbReference type="ARBA" id="ARBA00006054"/>
    </source>
</evidence>
<feature type="binding site" evidence="8">
    <location>
        <position position="124"/>
    </location>
    <ligand>
        <name>substrate</name>
    </ligand>
</feature>
<dbReference type="InterPro" id="IPR015955">
    <property type="entry name" value="Lactate_DH/Glyco_Ohase_4_C"/>
</dbReference>
<evidence type="ECO:0000256" key="5">
    <source>
        <dbReference type="ARBA" id="ARBA00023027"/>
    </source>
</evidence>
<dbReference type="AlphaFoldDB" id="A0A0U1QQ79"/>
<feature type="binding site" evidence="8">
    <location>
        <position position="155"/>
    </location>
    <ligand>
        <name>substrate</name>
    </ligand>
</feature>
<dbReference type="GO" id="GO:0006089">
    <property type="term" value="P:lactate metabolic process"/>
    <property type="evidence" value="ECO:0007669"/>
    <property type="project" value="TreeGrafter"/>
</dbReference>
<evidence type="ECO:0000256" key="4">
    <source>
        <dbReference type="ARBA" id="ARBA00023002"/>
    </source>
</evidence>
<accession>A0A0U1QQ79</accession>
<evidence type="ECO:0000256" key="1">
    <source>
        <dbReference type="ARBA" id="ARBA00004843"/>
    </source>
</evidence>
<dbReference type="NCBIfam" id="TIGR01771">
    <property type="entry name" value="L-LDH-NAD"/>
    <property type="match status" value="1"/>
</dbReference>
<gene>
    <name evidence="13" type="ORF">SINU_05365</name>
</gene>
<dbReference type="PROSITE" id="PS00064">
    <property type="entry name" value="L_LDH"/>
    <property type="match status" value="1"/>
</dbReference>
<feature type="binding site" evidence="8">
    <location>
        <position position="84"/>
    </location>
    <ligand>
        <name>substrate</name>
    </ligand>
</feature>
<dbReference type="Pfam" id="PF00056">
    <property type="entry name" value="Ldh_1_N"/>
    <property type="match status" value="1"/>
</dbReference>
<dbReference type="EMBL" id="AFVQ02000066">
    <property type="protein sequence ID" value="KLI02950.1"/>
    <property type="molecule type" value="Genomic_DNA"/>
</dbReference>
<dbReference type="UniPathway" id="UPA00554">
    <property type="reaction ID" value="UER00611"/>
</dbReference>
<dbReference type="Gene3D" id="3.90.110.10">
    <property type="entry name" value="Lactate dehydrogenase/glycoside hydrolase, family 4, C-terminal"/>
    <property type="match status" value="1"/>
</dbReference>
<evidence type="ECO:0000313" key="13">
    <source>
        <dbReference type="EMBL" id="KLI02950.1"/>
    </source>
</evidence>
<keyword evidence="14" id="KW-1185">Reference proteome</keyword>
<dbReference type="GO" id="GO:0006096">
    <property type="term" value="P:glycolytic process"/>
    <property type="evidence" value="ECO:0007669"/>
    <property type="project" value="UniProtKB-UniRule"/>
</dbReference>
<evidence type="ECO:0000313" key="14">
    <source>
        <dbReference type="Proteomes" id="UP000035553"/>
    </source>
</evidence>
<dbReference type="InterPro" id="IPR036291">
    <property type="entry name" value="NAD(P)-bd_dom_sf"/>
</dbReference>
<feature type="binding site" evidence="9">
    <location>
        <begin position="12"/>
        <end position="17"/>
    </location>
    <ligand>
        <name>NAD(+)</name>
        <dbReference type="ChEBI" id="CHEBI:57540"/>
    </ligand>
</feature>
<keyword evidence="5 9" id="KW-0520">NAD</keyword>
<dbReference type="Gene3D" id="3.40.50.720">
    <property type="entry name" value="NAD(P)-binding Rossmann-like Domain"/>
    <property type="match status" value="1"/>
</dbReference>
<dbReference type="Pfam" id="PF02866">
    <property type="entry name" value="Ldh_1_C"/>
    <property type="match status" value="1"/>
</dbReference>
<evidence type="ECO:0000256" key="8">
    <source>
        <dbReference type="PIRSR" id="PIRSR000102-2"/>
    </source>
</evidence>
<proteinExistence type="inferred from homology"/>
<dbReference type="Proteomes" id="UP000035553">
    <property type="component" value="Unassembled WGS sequence"/>
</dbReference>
<evidence type="ECO:0000259" key="11">
    <source>
        <dbReference type="Pfam" id="PF00056"/>
    </source>
</evidence>
<dbReference type="SUPFAM" id="SSF51735">
    <property type="entry name" value="NAD(P)-binding Rossmann-fold domains"/>
    <property type="match status" value="1"/>
</dbReference>
<organism evidence="13 14">
    <name type="scientific">Sporolactobacillus inulinus CASD</name>
    <dbReference type="NCBI Taxonomy" id="1069536"/>
    <lineage>
        <taxon>Bacteria</taxon>
        <taxon>Bacillati</taxon>
        <taxon>Bacillota</taxon>
        <taxon>Bacilli</taxon>
        <taxon>Bacillales</taxon>
        <taxon>Sporolactobacillaceae</taxon>
        <taxon>Sporolactobacillus</taxon>
    </lineage>
</organism>
<feature type="domain" description="Lactate/malate dehydrogenase C-terminal" evidence="12">
    <location>
        <begin position="149"/>
        <end position="319"/>
    </location>
</feature>
<comment type="pathway">
    <text evidence="1">Fermentation; pyruvate fermentation to lactate; (S)-lactate from pyruvate: step 1/1.</text>
</comment>
<feature type="binding site" evidence="8">
    <location>
        <position position="92"/>
    </location>
    <ligand>
        <name>substrate</name>
    </ligand>
</feature>
<feature type="domain" description="Lactate/malate dehydrogenase N-terminal" evidence="11">
    <location>
        <begin position="7"/>
        <end position="146"/>
    </location>
</feature>
<protein>
    <recommendedName>
        <fullName evidence="3 6">L-lactate dehydrogenase</fullName>
        <ecNumber evidence="3 6">1.1.1.27</ecNumber>
    </recommendedName>
</protein>
<dbReference type="RefSeq" id="WP_010025130.1">
    <property type="nucleotide sequence ID" value="NZ_AFVQ02000066.1"/>
</dbReference>
<dbReference type="InterPro" id="IPR001236">
    <property type="entry name" value="Lactate/malate_DH_N"/>
</dbReference>
<reference evidence="13 14" key="1">
    <citation type="journal article" date="2011" name="J. Bacteriol.">
        <title>Draft genome sequence of Sporolactobacillus inulinus strain CASD, an efficient D-lactic acid-producing bacterium with high-concentration lactate tolerance capability.</title>
        <authorList>
            <person name="Yu B."/>
            <person name="Su F."/>
            <person name="Wang L."/>
            <person name="Xu K."/>
            <person name="Zhao B."/>
            <person name="Xu P."/>
        </authorList>
    </citation>
    <scope>NUCLEOTIDE SEQUENCE [LARGE SCALE GENOMIC DNA]</scope>
    <source>
        <strain evidence="13 14">CASD</strain>
    </source>
</reference>
<dbReference type="PRINTS" id="PR00086">
    <property type="entry name" value="LLDHDRGNASE"/>
</dbReference>
<dbReference type="OrthoDB" id="9802969at2"/>
<dbReference type="PIRSF" id="PIRSF000102">
    <property type="entry name" value="Lac_mal_DH"/>
    <property type="match status" value="1"/>
</dbReference>